<evidence type="ECO:0000256" key="8">
    <source>
        <dbReference type="ARBA" id="ARBA00023315"/>
    </source>
</evidence>
<evidence type="ECO:0000256" key="5">
    <source>
        <dbReference type="ARBA" id="ARBA00022532"/>
    </source>
</evidence>
<evidence type="ECO:0000256" key="10">
    <source>
        <dbReference type="SAM" id="Coils"/>
    </source>
</evidence>
<dbReference type="CDD" id="cd06849">
    <property type="entry name" value="lipoyl_domain"/>
    <property type="match status" value="1"/>
</dbReference>
<dbReference type="InterPro" id="IPR023213">
    <property type="entry name" value="CAT-like_dom_sf"/>
</dbReference>
<dbReference type="Gene3D" id="2.40.50.100">
    <property type="match status" value="1"/>
</dbReference>
<dbReference type="GO" id="GO:0033512">
    <property type="term" value="P:L-lysine catabolic process to acetyl-CoA via saccharopine"/>
    <property type="evidence" value="ECO:0007669"/>
    <property type="project" value="UniProtKB-UniPathway"/>
</dbReference>
<evidence type="ECO:0000256" key="6">
    <source>
        <dbReference type="ARBA" id="ARBA00022679"/>
    </source>
</evidence>
<dbReference type="InterPro" id="IPR036625">
    <property type="entry name" value="E3-bd_dom_sf"/>
</dbReference>
<dbReference type="InterPro" id="IPR011053">
    <property type="entry name" value="Single_hybrid_motif"/>
</dbReference>
<dbReference type="EC" id="2.3.1.61" evidence="4"/>
<dbReference type="Pfam" id="PF00198">
    <property type="entry name" value="2-oxoacid_dh"/>
    <property type="match status" value="1"/>
</dbReference>
<dbReference type="InterPro" id="IPR006255">
    <property type="entry name" value="SucB"/>
</dbReference>
<dbReference type="NCBIfam" id="NF004309">
    <property type="entry name" value="PRK05704.1"/>
    <property type="match status" value="1"/>
</dbReference>
<dbReference type="AlphaFoldDB" id="A0A3B0ZYH3"/>
<dbReference type="SUPFAM" id="SSF47005">
    <property type="entry name" value="Peripheral subunit-binding domain of 2-oxo acid dehydrogenase complex"/>
    <property type="match status" value="1"/>
</dbReference>
<evidence type="ECO:0000256" key="2">
    <source>
        <dbReference type="ARBA" id="ARBA00005145"/>
    </source>
</evidence>
<feature type="domain" description="Lipoyl-binding" evidence="11">
    <location>
        <begin position="11"/>
        <end position="86"/>
    </location>
</feature>
<evidence type="ECO:0000256" key="9">
    <source>
        <dbReference type="ARBA" id="ARBA00032406"/>
    </source>
</evidence>
<dbReference type="Gene3D" id="3.30.559.10">
    <property type="entry name" value="Chloramphenicol acetyltransferase-like domain"/>
    <property type="match status" value="1"/>
</dbReference>
<dbReference type="UniPathway" id="UPA00868">
    <property type="reaction ID" value="UER00840"/>
</dbReference>
<dbReference type="EMBL" id="UOFS01000038">
    <property type="protein sequence ID" value="VAW98635.1"/>
    <property type="molecule type" value="Genomic_DNA"/>
</dbReference>
<name>A0A3B0ZYH3_9ZZZZ</name>
<evidence type="ECO:0000259" key="11">
    <source>
        <dbReference type="PROSITE" id="PS50968"/>
    </source>
</evidence>
<comment type="cofactor">
    <cofactor evidence="1">
        <name>(R)-lipoate</name>
        <dbReference type="ChEBI" id="CHEBI:83088"/>
    </cofactor>
</comment>
<proteinExistence type="inferred from homology"/>
<dbReference type="SUPFAM" id="SSF51230">
    <property type="entry name" value="Single hybrid motif"/>
    <property type="match status" value="1"/>
</dbReference>
<evidence type="ECO:0000256" key="1">
    <source>
        <dbReference type="ARBA" id="ARBA00001938"/>
    </source>
</evidence>
<dbReference type="Gene3D" id="4.10.320.10">
    <property type="entry name" value="E3-binding domain"/>
    <property type="match status" value="1"/>
</dbReference>
<evidence type="ECO:0000256" key="3">
    <source>
        <dbReference type="ARBA" id="ARBA00007317"/>
    </source>
</evidence>
<feature type="coiled-coil region" evidence="10">
    <location>
        <begin position="83"/>
        <end position="110"/>
    </location>
</feature>
<dbReference type="Pfam" id="PF02817">
    <property type="entry name" value="E3_binding"/>
    <property type="match status" value="1"/>
</dbReference>
<protein>
    <recommendedName>
        <fullName evidence="4">dihydrolipoyllysine-residue succinyltransferase</fullName>
        <ecNumber evidence="4">2.3.1.61</ecNumber>
    </recommendedName>
    <alternativeName>
        <fullName evidence="9">2-oxoglutarate dehydrogenase complex component E2</fullName>
    </alternativeName>
</protein>
<dbReference type="GO" id="GO:0005829">
    <property type="term" value="C:cytosol"/>
    <property type="evidence" value="ECO:0007669"/>
    <property type="project" value="TreeGrafter"/>
</dbReference>
<keyword evidence="6 13" id="KW-0808">Transferase</keyword>
<dbReference type="InterPro" id="IPR004167">
    <property type="entry name" value="PSBD"/>
</dbReference>
<dbReference type="InterPro" id="IPR050537">
    <property type="entry name" value="2-oxoacid_dehydrogenase"/>
</dbReference>
<dbReference type="PROSITE" id="PS51826">
    <property type="entry name" value="PSBD"/>
    <property type="match status" value="1"/>
</dbReference>
<comment type="similarity">
    <text evidence="3">Belongs to the 2-oxoacid dehydrogenase family.</text>
</comment>
<dbReference type="PANTHER" id="PTHR43416:SF5">
    <property type="entry name" value="DIHYDROLIPOYLLYSINE-RESIDUE SUCCINYLTRANSFERASE COMPONENT OF 2-OXOGLUTARATE DEHYDROGENASE COMPLEX, MITOCHONDRIAL"/>
    <property type="match status" value="1"/>
</dbReference>
<comment type="pathway">
    <text evidence="2">Amino-acid degradation; L-lysine degradation via saccharopine pathway; glutaryl-CoA from L-lysine: step 6/6.</text>
</comment>
<dbReference type="GO" id="GO:0045252">
    <property type="term" value="C:oxoglutarate dehydrogenase complex"/>
    <property type="evidence" value="ECO:0007669"/>
    <property type="project" value="InterPro"/>
</dbReference>
<dbReference type="GO" id="GO:0004149">
    <property type="term" value="F:dihydrolipoyllysine-residue succinyltransferase activity"/>
    <property type="evidence" value="ECO:0007669"/>
    <property type="project" value="UniProtKB-EC"/>
</dbReference>
<feature type="domain" description="Peripheral subunit-binding (PSBD)" evidence="12">
    <location>
        <begin position="110"/>
        <end position="147"/>
    </location>
</feature>
<dbReference type="NCBIfam" id="TIGR01347">
    <property type="entry name" value="sucB"/>
    <property type="match status" value="1"/>
</dbReference>
<evidence type="ECO:0000256" key="4">
    <source>
        <dbReference type="ARBA" id="ARBA00012945"/>
    </source>
</evidence>
<dbReference type="InterPro" id="IPR000089">
    <property type="entry name" value="Biotin_lipoyl"/>
</dbReference>
<keyword evidence="8 13" id="KW-0012">Acyltransferase</keyword>
<keyword evidence="10" id="KW-0175">Coiled coil</keyword>
<reference evidence="13" key="1">
    <citation type="submission" date="2018-06" db="EMBL/GenBank/DDBJ databases">
        <authorList>
            <person name="Zhirakovskaya E."/>
        </authorList>
    </citation>
    <scope>NUCLEOTIDE SEQUENCE</scope>
</reference>
<evidence type="ECO:0000313" key="13">
    <source>
        <dbReference type="EMBL" id="VAW98635.1"/>
    </source>
</evidence>
<sequence>MNEKQDNHDVSENIIVPVFPESITDGTLSAIHKKVGDYVNMGETVADIETDKVLFEVPSPVSGTIEAVLEKEGATVISGQIIAKVIKQEAEHANSEKDVAENKIVSINNLQSPAAEKMMKENNITSSQVIGSGKDGRIMKEDVLSYIESATEASANPEITKVDNPEVNIVQQRFQKRVPMSRLRSRIAERLLEAQHNAAILTTFNEVNMQAIIKLRSKYGQKFEQTHGVRLGFMSFFIKAVVEALKKYPEINASTEGNDIIYHGFVDMGVAIGSPRGLVVPIIRDVDTLSVSHIEKIIVDYSERAKTGKLSLDEITGGTFSITNGGVFGSMLSTPILNPPQSGILGMHKIEKRVIVENDEMVIRPMMYLAFSYDHRIIDGREAVQFLVSVKEELEDPAMILLEI</sequence>
<accession>A0A3B0ZYH3</accession>
<dbReference type="PANTHER" id="PTHR43416">
    <property type="entry name" value="DIHYDROLIPOYLLYSINE-RESIDUE SUCCINYLTRANSFERASE COMPONENT OF 2-OXOGLUTARATE DEHYDROGENASE COMPLEX, MITOCHONDRIAL-RELATED"/>
    <property type="match status" value="1"/>
</dbReference>
<keyword evidence="7" id="KW-0450">Lipoyl</keyword>
<dbReference type="PROSITE" id="PS50968">
    <property type="entry name" value="BIOTINYL_LIPOYL"/>
    <property type="match status" value="1"/>
</dbReference>
<evidence type="ECO:0000256" key="7">
    <source>
        <dbReference type="ARBA" id="ARBA00022823"/>
    </source>
</evidence>
<dbReference type="Pfam" id="PF00364">
    <property type="entry name" value="Biotin_lipoyl"/>
    <property type="match status" value="1"/>
</dbReference>
<gene>
    <name evidence="13" type="ORF">MNBD_GAMMA22-1593</name>
</gene>
<evidence type="ECO:0000259" key="12">
    <source>
        <dbReference type="PROSITE" id="PS51826"/>
    </source>
</evidence>
<dbReference type="InterPro" id="IPR001078">
    <property type="entry name" value="2-oxoacid_DH_actylTfrase"/>
</dbReference>
<dbReference type="SUPFAM" id="SSF52777">
    <property type="entry name" value="CoA-dependent acyltransferases"/>
    <property type="match status" value="1"/>
</dbReference>
<keyword evidence="5" id="KW-0816">Tricarboxylic acid cycle</keyword>
<dbReference type="GO" id="GO:0006099">
    <property type="term" value="P:tricarboxylic acid cycle"/>
    <property type="evidence" value="ECO:0007669"/>
    <property type="project" value="UniProtKB-KW"/>
</dbReference>
<organism evidence="13">
    <name type="scientific">hydrothermal vent metagenome</name>
    <dbReference type="NCBI Taxonomy" id="652676"/>
    <lineage>
        <taxon>unclassified sequences</taxon>
        <taxon>metagenomes</taxon>
        <taxon>ecological metagenomes</taxon>
    </lineage>
</organism>